<dbReference type="InterPro" id="IPR000821">
    <property type="entry name" value="Ala_racemase"/>
</dbReference>
<dbReference type="EMBL" id="VBOS01000483">
    <property type="protein sequence ID" value="TMQ48362.1"/>
    <property type="molecule type" value="Genomic_DNA"/>
</dbReference>
<sequence length="226" mass="24550">THFPDADAEDLSFARDQVQRFRALLARLAARGLRPPRAHAANSAGTLNLAEGHLDAVRVGLIAYGYRPPHDLPAGATVSYGRTYAAPRAIRMGVVAVGYGHGYSWLLSNRGHMLVGGRRVPILGRVTMDLTMVDLAEARSAAVGDEVVIFGDQHDDALSIEEVARGSETIPYEIMCTIGKRVTRIYVRGGRPVKLTTLVGESKEWADQAVDHFRLRNQAVAAARRG</sequence>
<proteinExistence type="predicted"/>
<evidence type="ECO:0000313" key="6">
    <source>
        <dbReference type="Proteomes" id="UP000317716"/>
    </source>
</evidence>
<keyword evidence="3" id="KW-0413">Isomerase</keyword>
<gene>
    <name evidence="5" type="ORF">E6K72_13165</name>
</gene>
<feature type="non-terminal residue" evidence="5">
    <location>
        <position position="1"/>
    </location>
</feature>
<dbReference type="GO" id="GO:0008784">
    <property type="term" value="F:alanine racemase activity"/>
    <property type="evidence" value="ECO:0007669"/>
    <property type="project" value="TreeGrafter"/>
</dbReference>
<evidence type="ECO:0000256" key="3">
    <source>
        <dbReference type="ARBA" id="ARBA00023235"/>
    </source>
</evidence>
<dbReference type="Gene3D" id="2.40.37.10">
    <property type="entry name" value="Lyase, Ornithine Decarboxylase, Chain A, domain 1"/>
    <property type="match status" value="1"/>
</dbReference>
<accession>A0A538SAG3</accession>
<reference evidence="5 6" key="1">
    <citation type="journal article" date="2019" name="Nat. Microbiol.">
        <title>Mediterranean grassland soil C-N compound turnover is dependent on rainfall and depth, and is mediated by genomically divergent microorganisms.</title>
        <authorList>
            <person name="Diamond S."/>
            <person name="Andeer P.F."/>
            <person name="Li Z."/>
            <person name="Crits-Christoph A."/>
            <person name="Burstein D."/>
            <person name="Anantharaman K."/>
            <person name="Lane K.R."/>
            <person name="Thomas B.C."/>
            <person name="Pan C."/>
            <person name="Northen T.R."/>
            <person name="Banfield J.F."/>
        </authorList>
    </citation>
    <scope>NUCLEOTIDE SEQUENCE [LARGE SCALE GENOMIC DNA]</scope>
    <source>
        <strain evidence="5">WS_2</strain>
    </source>
</reference>
<organism evidence="5 6">
    <name type="scientific">Eiseniibacteriota bacterium</name>
    <dbReference type="NCBI Taxonomy" id="2212470"/>
    <lineage>
        <taxon>Bacteria</taxon>
        <taxon>Candidatus Eiseniibacteriota</taxon>
    </lineage>
</organism>
<dbReference type="InterPro" id="IPR009006">
    <property type="entry name" value="Ala_racemase/Decarboxylase_C"/>
</dbReference>
<dbReference type="SUPFAM" id="SSF50621">
    <property type="entry name" value="Alanine racemase C-terminal domain-like"/>
    <property type="match status" value="1"/>
</dbReference>
<dbReference type="InterPro" id="IPR029066">
    <property type="entry name" value="PLP-binding_barrel"/>
</dbReference>
<dbReference type="InterPro" id="IPR001608">
    <property type="entry name" value="Ala_racemase_N"/>
</dbReference>
<dbReference type="Gene3D" id="3.20.20.10">
    <property type="entry name" value="Alanine racemase"/>
    <property type="match status" value="1"/>
</dbReference>
<comment type="caution">
    <text evidence="5">The sequence shown here is derived from an EMBL/GenBank/DDBJ whole genome shotgun (WGS) entry which is preliminary data.</text>
</comment>
<dbReference type="GO" id="GO:0030170">
    <property type="term" value="F:pyridoxal phosphate binding"/>
    <property type="evidence" value="ECO:0007669"/>
    <property type="project" value="TreeGrafter"/>
</dbReference>
<dbReference type="AlphaFoldDB" id="A0A538SAG3"/>
<name>A0A538SAG3_UNCEI</name>
<dbReference type="PANTHER" id="PTHR30511:SF0">
    <property type="entry name" value="ALANINE RACEMASE, CATABOLIC-RELATED"/>
    <property type="match status" value="1"/>
</dbReference>
<feature type="domain" description="Alanine racemase C-terminal" evidence="4">
    <location>
        <begin position="70"/>
        <end position="187"/>
    </location>
</feature>
<evidence type="ECO:0000313" key="5">
    <source>
        <dbReference type="EMBL" id="TMQ48362.1"/>
    </source>
</evidence>
<dbReference type="SMART" id="SM01005">
    <property type="entry name" value="Ala_racemase_C"/>
    <property type="match status" value="1"/>
</dbReference>
<keyword evidence="2" id="KW-0663">Pyridoxal phosphate</keyword>
<evidence type="ECO:0000259" key="4">
    <source>
        <dbReference type="SMART" id="SM01005"/>
    </source>
</evidence>
<dbReference type="Pfam" id="PF00842">
    <property type="entry name" value="Ala_racemase_C"/>
    <property type="match status" value="1"/>
</dbReference>
<evidence type="ECO:0000256" key="1">
    <source>
        <dbReference type="ARBA" id="ARBA00001933"/>
    </source>
</evidence>
<dbReference type="InterPro" id="IPR011079">
    <property type="entry name" value="Ala_racemase_C"/>
</dbReference>
<comment type="cofactor">
    <cofactor evidence="1">
        <name>pyridoxal 5'-phosphate</name>
        <dbReference type="ChEBI" id="CHEBI:597326"/>
    </cofactor>
</comment>
<dbReference type="GO" id="GO:0005829">
    <property type="term" value="C:cytosol"/>
    <property type="evidence" value="ECO:0007669"/>
    <property type="project" value="TreeGrafter"/>
</dbReference>
<dbReference type="Pfam" id="PF01168">
    <property type="entry name" value="Ala_racemase_N"/>
    <property type="match status" value="1"/>
</dbReference>
<protein>
    <recommendedName>
        <fullName evidence="4">Alanine racemase C-terminal domain-containing protein</fullName>
    </recommendedName>
</protein>
<dbReference type="SUPFAM" id="SSF51419">
    <property type="entry name" value="PLP-binding barrel"/>
    <property type="match status" value="1"/>
</dbReference>
<dbReference type="Proteomes" id="UP000317716">
    <property type="component" value="Unassembled WGS sequence"/>
</dbReference>
<dbReference type="PANTHER" id="PTHR30511">
    <property type="entry name" value="ALANINE RACEMASE"/>
    <property type="match status" value="1"/>
</dbReference>
<evidence type="ECO:0000256" key="2">
    <source>
        <dbReference type="ARBA" id="ARBA00022898"/>
    </source>
</evidence>